<dbReference type="PANTHER" id="PTHR33933">
    <property type="entry name" value="NUCLEOTIDYLTRANSFERASE"/>
    <property type="match status" value="1"/>
</dbReference>
<dbReference type="InterPro" id="IPR007842">
    <property type="entry name" value="HEPN_dom"/>
</dbReference>
<dbReference type="SUPFAM" id="SSF81593">
    <property type="entry name" value="Nucleotidyltransferase substrate binding subunit/domain"/>
    <property type="match status" value="1"/>
</dbReference>
<dbReference type="PROSITE" id="PS50910">
    <property type="entry name" value="HEPN"/>
    <property type="match status" value="1"/>
</dbReference>
<name>A0ABY8INY0_9HYPH</name>
<dbReference type="RefSeq" id="WP_279621437.1">
    <property type="nucleotide sequence ID" value="NZ_CP117268.1"/>
</dbReference>
<proteinExistence type="predicted"/>
<dbReference type="SUPFAM" id="SSF81301">
    <property type="entry name" value="Nucleotidyltransferase"/>
    <property type="match status" value="1"/>
</dbReference>
<dbReference type="EMBL" id="CP117268">
    <property type="protein sequence ID" value="WFS25161.1"/>
    <property type="molecule type" value="Genomic_DNA"/>
</dbReference>
<geneLocation type="plasmid" evidence="2 3">
    <name>unnamed1</name>
</geneLocation>
<dbReference type="PANTHER" id="PTHR33933:SF1">
    <property type="entry name" value="PROTEIN ADENYLYLTRANSFERASE MNTA-RELATED"/>
    <property type="match status" value="1"/>
</dbReference>
<sequence length="299" mass="34973">MIFPEQLDHLPDRKRRELSQVVKIIFEEFEDAQKTKLSEKARAGRILKLILFGSYARGDWVEDHDSGYRSDYDLLAIVNTNRFAEENEVWLKIDEYLTQEFTVTQRLQTPAKVIVHSLPDVNDKLARGLPFFVDIARDGIMLYEAPGHPLTEPKPLTPEAEQQEAQQHFDQWFPLAVDAFAFAEFGISSQRWRDAAFMLHQASERLYHCVLLVLTLYSPKSHRLGMLRTHAERIDPRLIEAWPRDTKFATRSFTRLDRAYVDARYSAHYEITKEELDWLVGRIKQLQEIVAQICAERLK</sequence>
<dbReference type="Gene3D" id="3.30.460.10">
    <property type="entry name" value="Beta Polymerase, domain 2"/>
    <property type="match status" value="1"/>
</dbReference>
<evidence type="ECO:0000259" key="1">
    <source>
        <dbReference type="PROSITE" id="PS50910"/>
    </source>
</evidence>
<dbReference type="SMART" id="SM00748">
    <property type="entry name" value="HEPN"/>
    <property type="match status" value="1"/>
</dbReference>
<dbReference type="CDD" id="cd05403">
    <property type="entry name" value="NT_KNTase_like"/>
    <property type="match status" value="1"/>
</dbReference>
<evidence type="ECO:0000313" key="3">
    <source>
        <dbReference type="Proteomes" id="UP000318939"/>
    </source>
</evidence>
<reference evidence="2 3" key="1">
    <citation type="journal article" date="2019" name="Phytopathology">
        <title>A Novel Group of Rhizobium tumorigenes-Like Agrobacteria Associated with Crown Gall Disease of Rhododendron and Blueberry.</title>
        <authorList>
            <person name="Kuzmanovic N."/>
            <person name="Behrens P."/>
            <person name="Idczak E."/>
            <person name="Wagner S."/>
            <person name="Gotz M."/>
            <person name="Sproer C."/>
            <person name="Bunk B."/>
            <person name="Overmann J."/>
            <person name="Smalla K."/>
        </authorList>
    </citation>
    <scope>NUCLEOTIDE SEQUENCE [LARGE SCALE GENOMIC DNA]</scope>
    <source>
        <strain evidence="3">rho-6.2</strain>
    </source>
</reference>
<accession>A0ABY8INY0</accession>
<reference evidence="2 3" key="2">
    <citation type="journal article" date="2023" name="MicrobiologyOpen">
        <title>Genomics of the tumorigenes clade of the family Rhizobiaceae and description of Rhizobium rhododendri sp. nov.</title>
        <authorList>
            <person name="Kuzmanovic N."/>
            <person name="diCenzo G.C."/>
            <person name="Bunk B."/>
            <person name="Sproeer C."/>
            <person name="Fruehling A."/>
            <person name="Neumann-Schaal M."/>
            <person name="Overmann J."/>
            <person name="Smalla K."/>
        </authorList>
    </citation>
    <scope>NUCLEOTIDE SEQUENCE [LARGE SCALE GENOMIC DNA]</scope>
    <source>
        <strain evidence="3">rho-6.2</strain>
        <plasmid evidence="2 3">unnamed1</plasmid>
    </source>
</reference>
<dbReference type="Proteomes" id="UP000318939">
    <property type="component" value="Plasmid unnamed1"/>
</dbReference>
<keyword evidence="3" id="KW-1185">Reference proteome</keyword>
<gene>
    <name evidence="2" type="ORF">PR018_23095</name>
</gene>
<organism evidence="2 3">
    <name type="scientific">Rhizobium rhododendri</name>
    <dbReference type="NCBI Taxonomy" id="2506430"/>
    <lineage>
        <taxon>Bacteria</taxon>
        <taxon>Pseudomonadati</taxon>
        <taxon>Pseudomonadota</taxon>
        <taxon>Alphaproteobacteria</taxon>
        <taxon>Hyphomicrobiales</taxon>
        <taxon>Rhizobiaceae</taxon>
        <taxon>Rhizobium/Agrobacterium group</taxon>
        <taxon>Rhizobium</taxon>
    </lineage>
</organism>
<feature type="domain" description="HEPN" evidence="1">
    <location>
        <begin position="173"/>
        <end position="293"/>
    </location>
</feature>
<dbReference type="InterPro" id="IPR052548">
    <property type="entry name" value="Type_VII_TA_antitoxin"/>
</dbReference>
<dbReference type="InterPro" id="IPR043519">
    <property type="entry name" value="NT_sf"/>
</dbReference>
<dbReference type="Gene3D" id="1.20.120.330">
    <property type="entry name" value="Nucleotidyltransferases domain 2"/>
    <property type="match status" value="1"/>
</dbReference>
<keyword evidence="2" id="KW-0614">Plasmid</keyword>
<evidence type="ECO:0000313" key="2">
    <source>
        <dbReference type="EMBL" id="WFS25161.1"/>
    </source>
</evidence>
<dbReference type="Pfam" id="PF05168">
    <property type="entry name" value="HEPN"/>
    <property type="match status" value="1"/>
</dbReference>
<protein>
    <submittedName>
        <fullName evidence="2">HEPN domain-containing protein</fullName>
    </submittedName>
</protein>